<sequence length="303" mass="32779">MSAFGSNPNTPDAQAATRAREWQAALEADRLPGFVTTRLKNAAAGRTPWLSTMTPAELLLSRSHGIRPIATVSGTCWYHFGWSWTEGHAEGWHKALGRLKDEAIAAGANAVLDVKLRTTRLHGTGSSMDYTVVGTAVAIEGLPPSPDPVIATVPAIEFVRLLEAGIVTTGLAIGARYGWLTSGWSTLGWFGRSADLPELTNFWEGIRRQALQDLRRDAAPQGNGVLAHTHFSQIFKVEQNNQTPQILGRHIVLGTVVQTSADRTVPHTITPVVDMRDQLSPLRETAPRSHTAYGAQADEEGPI</sequence>
<dbReference type="EMBL" id="JAMOIM010000078">
    <property type="protein sequence ID" value="MCW6512958.1"/>
    <property type="molecule type" value="Genomic_DNA"/>
</dbReference>
<dbReference type="InterPro" id="IPR002765">
    <property type="entry name" value="UPF0145_YbjQ-like"/>
</dbReference>
<dbReference type="AlphaFoldDB" id="A0AA41Z4T5"/>
<keyword evidence="4" id="KW-1185">Reference proteome</keyword>
<dbReference type="Pfam" id="PF01906">
    <property type="entry name" value="YbjQ_1"/>
    <property type="match status" value="1"/>
</dbReference>
<accession>A0AA41Z4T5</accession>
<reference evidence="3" key="1">
    <citation type="submission" date="2022-05" db="EMBL/GenBank/DDBJ databases">
        <authorList>
            <person name="Pankratov T."/>
        </authorList>
    </citation>
    <scope>NUCLEOTIDE SEQUENCE</scope>
    <source>
        <strain evidence="3">BP6-180914</strain>
    </source>
</reference>
<protein>
    <submittedName>
        <fullName evidence="3">Heavy metal-binding domain-containing protein</fullName>
    </submittedName>
</protein>
<comment type="similarity">
    <text evidence="1">Belongs to the UPF0145 family.</text>
</comment>
<dbReference type="Gene3D" id="3.30.110.70">
    <property type="entry name" value="Hypothetical protein apc22750. Chain B"/>
    <property type="match status" value="1"/>
</dbReference>
<evidence type="ECO:0000256" key="2">
    <source>
        <dbReference type="SAM" id="MobiDB-lite"/>
    </source>
</evidence>
<dbReference type="SUPFAM" id="SSF117782">
    <property type="entry name" value="YbjQ-like"/>
    <property type="match status" value="1"/>
</dbReference>
<evidence type="ECO:0000256" key="1">
    <source>
        <dbReference type="ARBA" id="ARBA00010751"/>
    </source>
</evidence>
<dbReference type="Proteomes" id="UP001165667">
    <property type="component" value="Unassembled WGS sequence"/>
</dbReference>
<organism evidence="3 4">
    <name type="scientific">Lichenifustis flavocetrariae</name>
    <dbReference type="NCBI Taxonomy" id="2949735"/>
    <lineage>
        <taxon>Bacteria</taxon>
        <taxon>Pseudomonadati</taxon>
        <taxon>Pseudomonadota</taxon>
        <taxon>Alphaproteobacteria</taxon>
        <taxon>Hyphomicrobiales</taxon>
        <taxon>Lichenihabitantaceae</taxon>
        <taxon>Lichenifustis</taxon>
    </lineage>
</organism>
<comment type="caution">
    <text evidence="3">The sequence shown here is derived from an EMBL/GenBank/DDBJ whole genome shotgun (WGS) entry which is preliminary data.</text>
</comment>
<gene>
    <name evidence="3" type="ORF">M8523_34385</name>
</gene>
<evidence type="ECO:0000313" key="4">
    <source>
        <dbReference type="Proteomes" id="UP001165667"/>
    </source>
</evidence>
<dbReference type="RefSeq" id="WP_282589335.1">
    <property type="nucleotide sequence ID" value="NZ_JAMOIM010000078.1"/>
</dbReference>
<name>A0AA41Z4T5_9HYPH</name>
<dbReference type="InterPro" id="IPR035439">
    <property type="entry name" value="UPF0145_dom_sf"/>
</dbReference>
<feature type="region of interest" description="Disordered" evidence="2">
    <location>
        <begin position="281"/>
        <end position="303"/>
    </location>
</feature>
<proteinExistence type="inferred from homology"/>
<evidence type="ECO:0000313" key="3">
    <source>
        <dbReference type="EMBL" id="MCW6512958.1"/>
    </source>
</evidence>